<keyword evidence="2" id="KW-1133">Transmembrane helix</keyword>
<keyword evidence="2" id="KW-0472">Membrane</keyword>
<gene>
    <name evidence="3" type="ORF">GMOD_00002062</name>
</gene>
<name>A0A3M7LX28_9PLEO</name>
<dbReference type="OrthoDB" id="5316527at2759"/>
<keyword evidence="4" id="KW-1185">Reference proteome</keyword>
<sequence>MLKPLVLRRNFSLFSRVPYSRLVNLAARNGHASIAIHRVRIRKPFFRISRLVGAFVIATTIYAAAQAVGLKVEVKEIEAKDKQPSPSARPGEDGWTTVGQVMDGEDGNDEDDEEVLLFLPTGFSRPQQKTFYKGTDPEWQEFRKLATDGPRAAKIRGKLELLLL</sequence>
<reference evidence="3 4" key="1">
    <citation type="journal article" date="2014" name="PLoS ONE">
        <title>De novo Genome Assembly of the Fungal Plant Pathogen Pyrenophora semeniperda.</title>
        <authorList>
            <person name="Soliai M.M."/>
            <person name="Meyer S.E."/>
            <person name="Udall J.A."/>
            <person name="Elzinga D.E."/>
            <person name="Hermansen R.A."/>
            <person name="Bodily P.M."/>
            <person name="Hart A.A."/>
            <person name="Coleman C.E."/>
        </authorList>
    </citation>
    <scope>NUCLEOTIDE SEQUENCE [LARGE SCALE GENOMIC DNA]</scope>
    <source>
        <strain evidence="3 4">CCB06</strain>
        <tissue evidence="3">Mycelium</tissue>
    </source>
</reference>
<dbReference type="AlphaFoldDB" id="A0A3M7LX28"/>
<feature type="region of interest" description="Disordered" evidence="1">
    <location>
        <begin position="79"/>
        <end position="109"/>
    </location>
</feature>
<proteinExistence type="predicted"/>
<keyword evidence="2" id="KW-0812">Transmembrane</keyword>
<organism evidence="3 4">
    <name type="scientific">Pyrenophora seminiperda CCB06</name>
    <dbReference type="NCBI Taxonomy" id="1302712"/>
    <lineage>
        <taxon>Eukaryota</taxon>
        <taxon>Fungi</taxon>
        <taxon>Dikarya</taxon>
        <taxon>Ascomycota</taxon>
        <taxon>Pezizomycotina</taxon>
        <taxon>Dothideomycetes</taxon>
        <taxon>Pleosporomycetidae</taxon>
        <taxon>Pleosporales</taxon>
        <taxon>Pleosporineae</taxon>
        <taxon>Pleosporaceae</taxon>
        <taxon>Pyrenophora</taxon>
    </lineage>
</organism>
<accession>A0A3M7LX28</accession>
<evidence type="ECO:0000256" key="2">
    <source>
        <dbReference type="SAM" id="Phobius"/>
    </source>
</evidence>
<protein>
    <submittedName>
        <fullName evidence="3">Uncharacterized protein</fullName>
    </submittedName>
</protein>
<evidence type="ECO:0000313" key="3">
    <source>
        <dbReference type="EMBL" id="RMZ66702.1"/>
    </source>
</evidence>
<dbReference type="EMBL" id="KE747809">
    <property type="protein sequence ID" value="RMZ66702.1"/>
    <property type="molecule type" value="Genomic_DNA"/>
</dbReference>
<evidence type="ECO:0000256" key="1">
    <source>
        <dbReference type="SAM" id="MobiDB-lite"/>
    </source>
</evidence>
<feature type="transmembrane region" description="Helical" evidence="2">
    <location>
        <begin position="48"/>
        <end position="65"/>
    </location>
</feature>
<dbReference type="Proteomes" id="UP000265663">
    <property type="component" value="Unassembled WGS sequence"/>
</dbReference>
<evidence type="ECO:0000313" key="4">
    <source>
        <dbReference type="Proteomes" id="UP000265663"/>
    </source>
</evidence>